<evidence type="ECO:0000313" key="1">
    <source>
        <dbReference type="EMBL" id="KAA1140404.1"/>
    </source>
</evidence>
<gene>
    <name evidence="1" type="ORF">D3H66_24970</name>
</gene>
<protein>
    <submittedName>
        <fullName evidence="1">DUF1419 domain-containing protein</fullName>
    </submittedName>
</protein>
<dbReference type="Proteomes" id="UP000323297">
    <property type="component" value="Unassembled WGS sequence"/>
</dbReference>
<dbReference type="EMBL" id="VTZD01000062">
    <property type="protein sequence ID" value="KAA1140404.1"/>
    <property type="molecule type" value="Genomic_DNA"/>
</dbReference>
<dbReference type="Pfam" id="PF07215">
    <property type="entry name" value="DUF1419"/>
    <property type="match status" value="1"/>
</dbReference>
<proteinExistence type="predicted"/>
<dbReference type="AlphaFoldDB" id="A0A5B0SUJ5"/>
<organism evidence="1 2">
    <name type="scientific">Citrobacter portucalensis</name>
    <dbReference type="NCBI Taxonomy" id="1639133"/>
    <lineage>
        <taxon>Bacteria</taxon>
        <taxon>Pseudomonadati</taxon>
        <taxon>Pseudomonadota</taxon>
        <taxon>Gammaproteobacteria</taxon>
        <taxon>Enterobacterales</taxon>
        <taxon>Enterobacteriaceae</taxon>
        <taxon>Citrobacter</taxon>
        <taxon>Citrobacter freundii complex</taxon>
    </lineage>
</organism>
<evidence type="ECO:0000313" key="2">
    <source>
        <dbReference type="Proteomes" id="UP000323297"/>
    </source>
</evidence>
<reference evidence="1 2" key="1">
    <citation type="submission" date="2019-08" db="EMBL/GenBank/DDBJ databases">
        <title>Draft genome sequence of Citrobacter portucalensis strain isolated from green turtle.</title>
        <authorList>
            <person name="Fernandes M.R."/>
            <person name="Sellera F.P."/>
            <person name="Goldeberg D.W."/>
            <person name="Costa D.C."/>
            <person name="Lincopan N."/>
        </authorList>
    </citation>
    <scope>NUCLEOTIDE SEQUENCE [LARGE SCALE GENOMIC DNA]</scope>
    <source>
        <strain evidence="1 2">TV06</strain>
    </source>
</reference>
<dbReference type="InterPro" id="IPR009862">
    <property type="entry name" value="DUF1419"/>
</dbReference>
<accession>A0A5B0SUJ5</accession>
<comment type="caution">
    <text evidence="1">The sequence shown here is derived from an EMBL/GenBank/DDBJ whole genome shotgun (WGS) entry which is preliminary data.</text>
</comment>
<dbReference type="RefSeq" id="WP_149608375.1">
    <property type="nucleotide sequence ID" value="NZ_VTZD01000062.1"/>
</dbReference>
<sequence>MTTPDTTSNITRPELYFYIPGNCHPQDVAIIPAGSVYDEATPAADIYRGLYSGKTLEEFKSEHPSILLLTWEEVEQRAIDAAKLPVSEISEEKYAEMLEVLPPMNYFTKGVTASFMLMEMYSGNVTDIFARITVATNELRYFRLRDLCTLKHDEIVERCNAFMQK</sequence>
<name>A0A5B0SUJ5_9ENTR</name>